<dbReference type="SMART" id="SM00829">
    <property type="entry name" value="PKS_ER"/>
    <property type="match status" value="1"/>
</dbReference>
<dbReference type="InterPro" id="IPR020843">
    <property type="entry name" value="ER"/>
</dbReference>
<dbReference type="PANTHER" id="PTHR48106:SF2">
    <property type="entry name" value="ZN2+-BINDING DEHYDROGENASE"/>
    <property type="match status" value="1"/>
</dbReference>
<keyword evidence="2" id="KW-0560">Oxidoreductase</keyword>
<evidence type="ECO:0000256" key="2">
    <source>
        <dbReference type="ARBA" id="ARBA00023002"/>
    </source>
</evidence>
<sequence length="334" mass="36356">MSNRAVLFQKIVPNNPEAGLALVTKPVPKAEPGQVVVRIVLRPVNPTDLYSYRLERYAHAKPGSFTPGSEGVGIVHDVGEGVTTVVKGQRVVPILELESLVKEGGTWQDYVSVRADFVWVVPDSISDVAAAQFLINPWTVHGLLSDLKIPKGEYVLQTAAGSTFGRQLIKLAKHWGIKTINVVRRKEQKAELKALGADEVISTSDEDVAKRVEEITGGKLACGALDAVGGELTKQVLASVRDGGQVFIYGGLAGGEATVGVGDLFREVHLTGWHLYRKLSIPERRRVFISEVSKLIEDKIIEFSVGETYYLADFQLAIKKSEEVGRGGKVFLKS</sequence>
<dbReference type="SUPFAM" id="SSF50129">
    <property type="entry name" value="GroES-like"/>
    <property type="match status" value="1"/>
</dbReference>
<keyword evidence="1" id="KW-0521">NADP</keyword>
<evidence type="ECO:0000313" key="4">
    <source>
        <dbReference type="EMBL" id="CAK9228705.1"/>
    </source>
</evidence>
<dbReference type="CDD" id="cd05282">
    <property type="entry name" value="ETR_like"/>
    <property type="match status" value="1"/>
</dbReference>
<dbReference type="InterPro" id="IPR013149">
    <property type="entry name" value="ADH-like_C"/>
</dbReference>
<feature type="domain" description="Enoyl reductase (ER)" evidence="3">
    <location>
        <begin position="19"/>
        <end position="332"/>
    </location>
</feature>
<dbReference type="Pfam" id="PF08240">
    <property type="entry name" value="ADH_N"/>
    <property type="match status" value="1"/>
</dbReference>
<dbReference type="Pfam" id="PF00107">
    <property type="entry name" value="ADH_zinc_N"/>
    <property type="match status" value="1"/>
</dbReference>
<name>A0ABP0US10_9BRYO</name>
<dbReference type="Gene3D" id="3.90.180.10">
    <property type="entry name" value="Medium-chain alcohol dehydrogenases, catalytic domain"/>
    <property type="match status" value="1"/>
</dbReference>
<protein>
    <recommendedName>
        <fullName evidence="3">Enoyl reductase (ER) domain-containing protein</fullName>
    </recommendedName>
</protein>
<dbReference type="InterPro" id="IPR011032">
    <property type="entry name" value="GroES-like_sf"/>
</dbReference>
<proteinExistence type="predicted"/>
<accession>A0ABP0US10</accession>
<evidence type="ECO:0000259" key="3">
    <source>
        <dbReference type="SMART" id="SM00829"/>
    </source>
</evidence>
<gene>
    <name evidence="4" type="ORF">CSSPTR1EN2_LOCUS19345</name>
</gene>
<dbReference type="Proteomes" id="UP001497512">
    <property type="component" value="Chromosome 6"/>
</dbReference>
<reference evidence="4" key="1">
    <citation type="submission" date="2024-02" db="EMBL/GenBank/DDBJ databases">
        <authorList>
            <consortium name="ELIXIR-Norway"/>
            <consortium name="Elixir Norway"/>
        </authorList>
    </citation>
    <scope>NUCLEOTIDE SEQUENCE</scope>
</reference>
<evidence type="ECO:0000256" key="1">
    <source>
        <dbReference type="ARBA" id="ARBA00022857"/>
    </source>
</evidence>
<dbReference type="Gene3D" id="3.40.50.720">
    <property type="entry name" value="NAD(P)-binding Rossmann-like Domain"/>
    <property type="match status" value="1"/>
</dbReference>
<dbReference type="PANTHER" id="PTHR48106">
    <property type="entry name" value="QUINONE OXIDOREDUCTASE PIG3-RELATED"/>
    <property type="match status" value="1"/>
</dbReference>
<evidence type="ECO:0000313" key="5">
    <source>
        <dbReference type="Proteomes" id="UP001497512"/>
    </source>
</evidence>
<dbReference type="InterPro" id="IPR036291">
    <property type="entry name" value="NAD(P)-bd_dom_sf"/>
</dbReference>
<organism evidence="4 5">
    <name type="scientific">Sphagnum troendelagicum</name>
    <dbReference type="NCBI Taxonomy" id="128251"/>
    <lineage>
        <taxon>Eukaryota</taxon>
        <taxon>Viridiplantae</taxon>
        <taxon>Streptophyta</taxon>
        <taxon>Embryophyta</taxon>
        <taxon>Bryophyta</taxon>
        <taxon>Sphagnophytina</taxon>
        <taxon>Sphagnopsida</taxon>
        <taxon>Sphagnales</taxon>
        <taxon>Sphagnaceae</taxon>
        <taxon>Sphagnum</taxon>
    </lineage>
</organism>
<dbReference type="EMBL" id="OZ019898">
    <property type="protein sequence ID" value="CAK9228705.1"/>
    <property type="molecule type" value="Genomic_DNA"/>
</dbReference>
<dbReference type="SUPFAM" id="SSF51735">
    <property type="entry name" value="NAD(P)-binding Rossmann-fold domains"/>
    <property type="match status" value="1"/>
</dbReference>
<keyword evidence="5" id="KW-1185">Reference proteome</keyword>
<dbReference type="InterPro" id="IPR013154">
    <property type="entry name" value="ADH-like_N"/>
</dbReference>